<gene>
    <name evidence="2" type="ORF">FIBRA_09109</name>
</gene>
<protein>
    <recommendedName>
        <fullName evidence="1">Heterokaryon incompatibility domain-containing protein</fullName>
    </recommendedName>
</protein>
<evidence type="ECO:0000313" key="3">
    <source>
        <dbReference type="Proteomes" id="UP000006352"/>
    </source>
</evidence>
<evidence type="ECO:0000259" key="1">
    <source>
        <dbReference type="Pfam" id="PF06985"/>
    </source>
</evidence>
<dbReference type="HOGENOM" id="CLU_002639_3_0_1"/>
<dbReference type="Proteomes" id="UP000006352">
    <property type="component" value="Unassembled WGS sequence"/>
</dbReference>
<dbReference type="InParanoid" id="J4GIX0"/>
<accession>J4GIX0</accession>
<sequence length="640" mass="71317">MLCSACTPIFQSNPKFSFGPEDLDFVWHNHQKTAAGLRNAAKQGCYICSAFWDGMTGQFSFDPEANESESFTRYSLSDAWSYAPEGTCELLIYSDMVGGDGQPFVRQFVVEAGDFEGTSRMEDDAETPSSTSSEASFGLAKQWLAKCLRDHSTCRSIPDKDPWIPTRLLDVGSSESEEDTRLVITNNLSPYTLYMTLSHCWGSAQIVQLRTATLDSMQDRIPLSSLPQTFRDAIFVVKQFEIRYLWIDSLCIIQDSMDDWQHEAARMAFVYKNSYCNVAATGSSNSHGGCFALRLPSIVRPCLVEATWDGGVTGSVRVIDLGMWTDGVSGAPLNKRAWVVQERLLAPRVLHFSTRQIFWECFELDACETYPSGIPQAFYAGSAGFKHLSPAIDHASLRSSPRWTPDPAWRLYHTWNWIVSAYMKCGLTKAQDKLIALSGIASEMQRLTEDEYLAGLWRMYVPYQLLWFIESRRQSNGEGSFRPAPYRAPSWSWASVEGEVNTTSLNNPNSASILVSVLNAHVTLVRSENKTGQTKGGFLILRGHLSAAGWKPDSEGEGIVLVVNDAICGQIHADEATDLPAYGLFCVPILRHVSEGKALLDVLILHMREAERTFERIGVVLGSDAEEMLLIDDEQDITLI</sequence>
<dbReference type="GeneID" id="24101708"/>
<name>J4GIX0_9APHY</name>
<dbReference type="EMBL" id="HE797512">
    <property type="protein sequence ID" value="CCM06808.1"/>
    <property type="molecule type" value="Genomic_DNA"/>
</dbReference>
<organism evidence="2 3">
    <name type="scientific">Fibroporia radiculosa</name>
    <dbReference type="NCBI Taxonomy" id="599839"/>
    <lineage>
        <taxon>Eukaryota</taxon>
        <taxon>Fungi</taxon>
        <taxon>Dikarya</taxon>
        <taxon>Basidiomycota</taxon>
        <taxon>Agaricomycotina</taxon>
        <taxon>Agaricomycetes</taxon>
        <taxon>Polyporales</taxon>
        <taxon>Fibroporiaceae</taxon>
        <taxon>Fibroporia</taxon>
    </lineage>
</organism>
<dbReference type="Pfam" id="PF06985">
    <property type="entry name" value="HET"/>
    <property type="match status" value="1"/>
</dbReference>
<reference evidence="2 3" key="1">
    <citation type="journal article" date="2012" name="Appl. Environ. Microbiol.">
        <title>Short-read sequencing for genomic analysis of the brown rot fungus Fibroporia radiculosa.</title>
        <authorList>
            <person name="Tang J.D."/>
            <person name="Perkins A.D."/>
            <person name="Sonstegard T.S."/>
            <person name="Schroeder S.G."/>
            <person name="Burgess S.C."/>
            <person name="Diehl S.V."/>
        </authorList>
    </citation>
    <scope>NUCLEOTIDE SEQUENCE [LARGE SCALE GENOMIC DNA]</scope>
    <source>
        <strain evidence="2 3">TFFH 294</strain>
    </source>
</reference>
<dbReference type="InterPro" id="IPR010730">
    <property type="entry name" value="HET"/>
</dbReference>
<keyword evidence="3" id="KW-1185">Reference proteome</keyword>
<dbReference type="RefSeq" id="XP_012176829.1">
    <property type="nucleotide sequence ID" value="XM_012321439.1"/>
</dbReference>
<proteinExistence type="predicted"/>
<feature type="domain" description="Heterokaryon incompatibility" evidence="1">
    <location>
        <begin position="194"/>
        <end position="342"/>
    </location>
</feature>
<dbReference type="PANTHER" id="PTHR33112:SF11">
    <property type="entry name" value="HETEROKARYON INCOMPATIBILITY DOMAIN-CONTAINING PROTEIN"/>
    <property type="match status" value="1"/>
</dbReference>
<dbReference type="PANTHER" id="PTHR33112">
    <property type="entry name" value="DOMAIN PROTEIN, PUTATIVE-RELATED"/>
    <property type="match status" value="1"/>
</dbReference>
<dbReference type="AlphaFoldDB" id="J4GIX0"/>
<dbReference type="OrthoDB" id="2732469at2759"/>
<evidence type="ECO:0000313" key="2">
    <source>
        <dbReference type="EMBL" id="CCM06808.1"/>
    </source>
</evidence>
<dbReference type="STRING" id="599839.J4GIX0"/>